<organism evidence="8 9">
    <name type="scientific">Thermosipho melanesiensis</name>
    <dbReference type="NCBI Taxonomy" id="46541"/>
    <lineage>
        <taxon>Bacteria</taxon>
        <taxon>Thermotogati</taxon>
        <taxon>Thermotogota</taxon>
        <taxon>Thermotogae</taxon>
        <taxon>Thermotogales</taxon>
        <taxon>Fervidobacteriaceae</taxon>
        <taxon>Thermosipho</taxon>
    </lineage>
</organism>
<feature type="transmembrane region" description="Helical" evidence="6">
    <location>
        <begin position="254"/>
        <end position="274"/>
    </location>
</feature>
<evidence type="ECO:0000313" key="8">
    <source>
        <dbReference type="EMBL" id="APT74069.1"/>
    </source>
</evidence>
<dbReference type="Pfam" id="PF00892">
    <property type="entry name" value="EamA"/>
    <property type="match status" value="2"/>
</dbReference>
<evidence type="ECO:0000256" key="3">
    <source>
        <dbReference type="ARBA" id="ARBA00022692"/>
    </source>
</evidence>
<comment type="subcellular location">
    <subcellularLocation>
        <location evidence="1">Membrane</location>
        <topology evidence="1">Multi-pass membrane protein</topology>
    </subcellularLocation>
</comment>
<feature type="transmembrane region" description="Helical" evidence="6">
    <location>
        <begin position="166"/>
        <end position="186"/>
    </location>
</feature>
<evidence type="ECO:0000259" key="7">
    <source>
        <dbReference type="Pfam" id="PF00892"/>
    </source>
</evidence>
<accession>A0ABN4UVJ9</accession>
<dbReference type="Gene3D" id="1.10.3730.20">
    <property type="match status" value="2"/>
</dbReference>
<keyword evidence="4 6" id="KW-1133">Transmembrane helix</keyword>
<feature type="domain" description="EamA" evidence="7">
    <location>
        <begin position="138"/>
        <end position="268"/>
    </location>
</feature>
<keyword evidence="5 6" id="KW-0472">Membrane</keyword>
<feature type="transmembrane region" description="Helical" evidence="6">
    <location>
        <begin position="57"/>
        <end position="76"/>
    </location>
</feature>
<dbReference type="SUPFAM" id="SSF103481">
    <property type="entry name" value="Multidrug resistance efflux transporter EmrE"/>
    <property type="match status" value="2"/>
</dbReference>
<gene>
    <name evidence="8" type="ORF">BW47_05960</name>
</gene>
<dbReference type="EMBL" id="CP007389">
    <property type="protein sequence ID" value="APT74069.1"/>
    <property type="molecule type" value="Genomic_DNA"/>
</dbReference>
<evidence type="ECO:0000256" key="6">
    <source>
        <dbReference type="SAM" id="Phobius"/>
    </source>
</evidence>
<evidence type="ECO:0000256" key="4">
    <source>
        <dbReference type="ARBA" id="ARBA00022989"/>
    </source>
</evidence>
<proteinExistence type="inferred from homology"/>
<feature type="transmembrane region" description="Helical" evidence="6">
    <location>
        <begin position="110"/>
        <end position="130"/>
    </location>
</feature>
<protein>
    <submittedName>
        <fullName evidence="8">Permease of the drug/metabolite transporter</fullName>
    </submittedName>
</protein>
<dbReference type="RefSeq" id="WP_012057328.1">
    <property type="nucleotide sequence ID" value="NZ_CP007389.1"/>
</dbReference>
<evidence type="ECO:0000256" key="1">
    <source>
        <dbReference type="ARBA" id="ARBA00004141"/>
    </source>
</evidence>
<evidence type="ECO:0000256" key="2">
    <source>
        <dbReference type="ARBA" id="ARBA00007362"/>
    </source>
</evidence>
<name>A0ABN4UVJ9_9BACT</name>
<feature type="transmembrane region" description="Helical" evidence="6">
    <location>
        <begin position="25"/>
        <end position="45"/>
    </location>
</feature>
<keyword evidence="9" id="KW-1185">Reference proteome</keyword>
<keyword evidence="3 6" id="KW-0812">Transmembrane</keyword>
<dbReference type="PANTHER" id="PTHR32322:SF2">
    <property type="entry name" value="EAMA DOMAIN-CONTAINING PROTEIN"/>
    <property type="match status" value="1"/>
</dbReference>
<sequence length="285" mass="32014">MIYAILSAVLMGSTAIFNKLALKEFNPMFATIINALVASIFSLFFVKKFRKLRMNFYVVFVGLFNAAGLLFMFIGLSKLDPGIAMVLGTSYYIFTSMYSVLLFKEKLSVNVLLQIIINIFGIILIIMPSYRMEIPNLIGGIFAVSSALFFATSNSIAKLSKIQADFLVFANNVITFLVIGVLYSTVYGNNSISFSFRGIFFLSIAAFIGSFLGLYFYYKSLSRIDFSIANIVRTLNPITALLLSRLFFPNVITTRQWIGIIIVIFSIYRLNVLINNSRIKLNSEN</sequence>
<comment type="similarity">
    <text evidence="2">Belongs to the EamA transporter family.</text>
</comment>
<dbReference type="Proteomes" id="UP000185490">
    <property type="component" value="Chromosome"/>
</dbReference>
<dbReference type="InterPro" id="IPR037185">
    <property type="entry name" value="EmrE-like"/>
</dbReference>
<feature type="transmembrane region" description="Helical" evidence="6">
    <location>
        <begin position="82"/>
        <end position="103"/>
    </location>
</feature>
<reference evidence="8 9" key="1">
    <citation type="submission" date="2014-02" db="EMBL/GenBank/DDBJ databases">
        <title>Diversity of Thermotogales isolates from hydrothermal vents.</title>
        <authorList>
            <person name="Haverkamp T.H.A."/>
            <person name="Lossouarn J."/>
            <person name="Geslin C."/>
            <person name="Nesbo C.L."/>
        </authorList>
    </citation>
    <scope>NUCLEOTIDE SEQUENCE [LARGE SCALE GENOMIC DNA]</scope>
    <source>
        <strain evidence="8 9">431</strain>
    </source>
</reference>
<feature type="transmembrane region" description="Helical" evidence="6">
    <location>
        <begin position="136"/>
        <end position="154"/>
    </location>
</feature>
<dbReference type="InterPro" id="IPR050638">
    <property type="entry name" value="AA-Vitamin_Transporters"/>
</dbReference>
<feature type="transmembrane region" description="Helical" evidence="6">
    <location>
        <begin position="230"/>
        <end position="248"/>
    </location>
</feature>
<dbReference type="InterPro" id="IPR000620">
    <property type="entry name" value="EamA_dom"/>
</dbReference>
<feature type="transmembrane region" description="Helical" evidence="6">
    <location>
        <begin position="198"/>
        <end position="218"/>
    </location>
</feature>
<dbReference type="PANTHER" id="PTHR32322">
    <property type="entry name" value="INNER MEMBRANE TRANSPORTER"/>
    <property type="match status" value="1"/>
</dbReference>
<evidence type="ECO:0000256" key="5">
    <source>
        <dbReference type="ARBA" id="ARBA00023136"/>
    </source>
</evidence>
<feature type="domain" description="EamA" evidence="7">
    <location>
        <begin position="2"/>
        <end position="126"/>
    </location>
</feature>
<evidence type="ECO:0000313" key="9">
    <source>
        <dbReference type="Proteomes" id="UP000185490"/>
    </source>
</evidence>